<dbReference type="InterPro" id="IPR006035">
    <property type="entry name" value="Ureohydrolase"/>
</dbReference>
<dbReference type="Proteomes" id="UP001597389">
    <property type="component" value="Unassembled WGS sequence"/>
</dbReference>
<comment type="similarity">
    <text evidence="3">Belongs to the arginase family.</text>
</comment>
<sequence>MKKFSIISSSIIGYTLASGSLHAEEFDPKTEKTLIEMLEENPASVPLDERDPTLDLRKLRRDPNNNPKREPGPINIQKAIGGLAYMGIPTFFRLPVALGPEDLKAGDVDVAFFGAPIDLSTGQRGTAYGPQAVRTGEIVGGWGEISPLSHPVVGDIDFTKVLTCVDYGDAPVDIFSGERTVLPVYQMVKEIAETGAIPVTVGGDHSLMYADVAAITEVHGKGKVAVVHFDAHFDGIPLLFGHYLTHGAPVRRVIDEGHVKGEHFIQIGLNSQKPGGKDLKWMRKNKMKYHFMTEIDEKGWKAVTERVLKELEDCPDKIYISIDTDVLDPTYSPGMGTPEPGGLTVRELFPMLRAIATAKEVVGVELVEVNPVADPTYRSKQVAVRILRETLTGVALRKKGITDPFYVDPKWADHEYKEPAEKK</sequence>
<keyword evidence="5" id="KW-1185">Reference proteome</keyword>
<comment type="caution">
    <text evidence="4">The sequence shown here is derived from an EMBL/GenBank/DDBJ whole genome shotgun (WGS) entry which is preliminary data.</text>
</comment>
<organism evidence="4 5">
    <name type="scientific">Rubritalea tangerina</name>
    <dbReference type="NCBI Taxonomy" id="430798"/>
    <lineage>
        <taxon>Bacteria</taxon>
        <taxon>Pseudomonadati</taxon>
        <taxon>Verrucomicrobiota</taxon>
        <taxon>Verrucomicrobiia</taxon>
        <taxon>Verrucomicrobiales</taxon>
        <taxon>Rubritaleaceae</taxon>
        <taxon>Rubritalea</taxon>
    </lineage>
</organism>
<proteinExistence type="inferred from homology"/>
<dbReference type="Gene3D" id="3.40.800.10">
    <property type="entry name" value="Ureohydrolase domain"/>
    <property type="match status" value="1"/>
</dbReference>
<keyword evidence="1" id="KW-0479">Metal-binding</keyword>
<protein>
    <submittedName>
        <fullName evidence="4">Agmatinase family protein</fullName>
    </submittedName>
</protein>
<reference evidence="5" key="1">
    <citation type="journal article" date="2019" name="Int. J. Syst. Evol. Microbiol.">
        <title>The Global Catalogue of Microorganisms (GCM) 10K type strain sequencing project: providing services to taxonomists for standard genome sequencing and annotation.</title>
        <authorList>
            <consortium name="The Broad Institute Genomics Platform"/>
            <consortium name="The Broad Institute Genome Sequencing Center for Infectious Disease"/>
            <person name="Wu L."/>
            <person name="Ma J."/>
        </authorList>
    </citation>
    <scope>NUCLEOTIDE SEQUENCE [LARGE SCALE GENOMIC DNA]</scope>
    <source>
        <strain evidence="5">CCUG 57942</strain>
    </source>
</reference>
<evidence type="ECO:0000313" key="4">
    <source>
        <dbReference type="EMBL" id="MFD2159733.1"/>
    </source>
</evidence>
<dbReference type="PRINTS" id="PR00116">
    <property type="entry name" value="ARGINASE"/>
</dbReference>
<dbReference type="PANTHER" id="PTHR11358">
    <property type="entry name" value="ARGINASE/AGMATINASE"/>
    <property type="match status" value="1"/>
</dbReference>
<dbReference type="InterPro" id="IPR023696">
    <property type="entry name" value="Ureohydrolase_dom_sf"/>
</dbReference>
<keyword evidence="2" id="KW-0378">Hydrolase</keyword>
<dbReference type="EMBL" id="JBHUJB010000051">
    <property type="protein sequence ID" value="MFD2159733.1"/>
    <property type="molecule type" value="Genomic_DNA"/>
</dbReference>
<gene>
    <name evidence="4" type="ORF">ACFSW8_12560</name>
</gene>
<dbReference type="PROSITE" id="PS51409">
    <property type="entry name" value="ARGINASE_2"/>
    <property type="match status" value="1"/>
</dbReference>
<name>A0ABW4ZCJ0_9BACT</name>
<dbReference type="PANTHER" id="PTHR11358:SF26">
    <property type="entry name" value="GUANIDINO ACID HYDROLASE, MITOCHONDRIAL"/>
    <property type="match status" value="1"/>
</dbReference>
<dbReference type="RefSeq" id="WP_377089700.1">
    <property type="nucleotide sequence ID" value="NZ_JBHSJL010000014.1"/>
</dbReference>
<accession>A0ABW4ZCJ0</accession>
<evidence type="ECO:0000256" key="1">
    <source>
        <dbReference type="ARBA" id="ARBA00022723"/>
    </source>
</evidence>
<dbReference type="SUPFAM" id="SSF52768">
    <property type="entry name" value="Arginase/deacetylase"/>
    <property type="match status" value="1"/>
</dbReference>
<evidence type="ECO:0000313" key="5">
    <source>
        <dbReference type="Proteomes" id="UP001597389"/>
    </source>
</evidence>
<evidence type="ECO:0000256" key="3">
    <source>
        <dbReference type="PROSITE-ProRule" id="PRU00742"/>
    </source>
</evidence>
<dbReference type="Pfam" id="PF00491">
    <property type="entry name" value="Arginase"/>
    <property type="match status" value="1"/>
</dbReference>
<evidence type="ECO:0000256" key="2">
    <source>
        <dbReference type="ARBA" id="ARBA00022801"/>
    </source>
</evidence>
<dbReference type="CDD" id="cd09990">
    <property type="entry name" value="Agmatinase-like"/>
    <property type="match status" value="1"/>
</dbReference>